<gene>
    <name evidence="2" type="ORF">Acr_11g0009790</name>
</gene>
<comment type="caution">
    <text evidence="2">The sequence shown here is derived from an EMBL/GenBank/DDBJ whole genome shotgun (WGS) entry which is preliminary data.</text>
</comment>
<reference evidence="2 3" key="1">
    <citation type="submission" date="2019-07" db="EMBL/GenBank/DDBJ databases">
        <title>De Novo Assembly of kiwifruit Actinidia rufa.</title>
        <authorList>
            <person name="Sugita-Konishi S."/>
            <person name="Sato K."/>
            <person name="Mori E."/>
            <person name="Abe Y."/>
            <person name="Kisaki G."/>
            <person name="Hamano K."/>
            <person name="Suezawa K."/>
            <person name="Otani M."/>
            <person name="Fukuda T."/>
            <person name="Manabe T."/>
            <person name="Gomi K."/>
            <person name="Tabuchi M."/>
            <person name="Akimitsu K."/>
            <person name="Kataoka I."/>
        </authorList>
    </citation>
    <scope>NUCLEOTIDE SEQUENCE [LARGE SCALE GENOMIC DNA]</scope>
    <source>
        <strain evidence="3">cv. Fuchu</strain>
    </source>
</reference>
<accession>A0A7J0FDL7</accession>
<feature type="domain" description="Integrase catalytic" evidence="1">
    <location>
        <begin position="340"/>
        <end position="507"/>
    </location>
</feature>
<dbReference type="GO" id="GO:0015074">
    <property type="term" value="P:DNA integration"/>
    <property type="evidence" value="ECO:0007669"/>
    <property type="project" value="InterPro"/>
</dbReference>
<name>A0A7J0FDL7_9ERIC</name>
<dbReference type="GO" id="GO:0003676">
    <property type="term" value="F:nucleic acid binding"/>
    <property type="evidence" value="ECO:0007669"/>
    <property type="project" value="InterPro"/>
</dbReference>
<dbReference type="InterPro" id="IPR001584">
    <property type="entry name" value="Integrase_cat-core"/>
</dbReference>
<dbReference type="PANTHER" id="PTHR45835">
    <property type="entry name" value="YALI0A06105P"/>
    <property type="match status" value="1"/>
</dbReference>
<dbReference type="Pfam" id="PF08284">
    <property type="entry name" value="RVP_2"/>
    <property type="match status" value="1"/>
</dbReference>
<evidence type="ECO:0000313" key="3">
    <source>
        <dbReference type="Proteomes" id="UP000585474"/>
    </source>
</evidence>
<evidence type="ECO:0000313" key="2">
    <source>
        <dbReference type="EMBL" id="GFY96673.1"/>
    </source>
</evidence>
<proteinExistence type="predicted"/>
<sequence length="702" mass="81720">MPPRGGRGHRGAVEPEESWLLKIERVFEILPCTDEQKVVYATFTFEGAVLIWWQLKKPLAPLWLWPRFLKVFKEEYIPKMILARRGGLKLDYDRISRTRKIERRGQEEVQVEHQSRSDRVQGLQVKIHQPSKGISWVRGVVDQTNCRHVRLARESIEVSVVWELWLVIVQQLPSERRNNQPRQGRAFALTPGNTPATNSVVSVLLEYELSVSLPSGDTMLCDRVYNSCEICVNDVPLFVDLILLEMHGFDIILGMDWLSSYCTLIDCELKRVVFHFFTHSGLIFEGVCVVPPPYLISSMKARRLIQKGSQAFLCSVVDMHVSPPFLEDIHAVWDFFDVFLDELPSSLVDREIEFYIDLNPVGLPNSPKGCNAIWVIVNRLTKSAHFLPVKTTYSLSKYANLYIAEIIRLHGKPVSIVSDRDLRFVSKCWKSLQQAFGTKLNFSTAFHPQTDEQSERTIQTLEDMLRFCVLNFQENWEAHLPLVEFAYNNSFHASIGMAPYKALYGRKCRSLVCWTEVGERQILEPEIMYLTTDKIKVIQQRLQMVQSRQKSYADIQRRELEFEEGDYVFLKVSPSKGINRFSKKGKLKSRYIGPFKVLQRIGPVVYRIALPLELSHVHDVFHVSMLRKSVHDPTHVINHYPLDMSEYLSYVEKPIEIVDRRDQVLRNKVIPIVRVLWQNHTWEESTWEQEDEIRELYPFLIE</sequence>
<dbReference type="InterPro" id="IPR012337">
    <property type="entry name" value="RNaseH-like_sf"/>
</dbReference>
<organism evidence="2 3">
    <name type="scientific">Actinidia rufa</name>
    <dbReference type="NCBI Taxonomy" id="165716"/>
    <lineage>
        <taxon>Eukaryota</taxon>
        <taxon>Viridiplantae</taxon>
        <taxon>Streptophyta</taxon>
        <taxon>Embryophyta</taxon>
        <taxon>Tracheophyta</taxon>
        <taxon>Spermatophyta</taxon>
        <taxon>Magnoliopsida</taxon>
        <taxon>eudicotyledons</taxon>
        <taxon>Gunneridae</taxon>
        <taxon>Pentapetalae</taxon>
        <taxon>asterids</taxon>
        <taxon>Ericales</taxon>
        <taxon>Actinidiaceae</taxon>
        <taxon>Actinidia</taxon>
    </lineage>
</organism>
<dbReference type="OrthoDB" id="115950at2759"/>
<dbReference type="AlphaFoldDB" id="A0A7J0FDL7"/>
<dbReference type="Gene3D" id="3.30.420.10">
    <property type="entry name" value="Ribonuclease H-like superfamily/Ribonuclease H"/>
    <property type="match status" value="1"/>
</dbReference>
<protein>
    <recommendedName>
        <fullName evidence="1">Integrase catalytic domain-containing protein</fullName>
    </recommendedName>
</protein>
<keyword evidence="3" id="KW-1185">Reference proteome</keyword>
<dbReference type="EMBL" id="BJWL01000011">
    <property type="protein sequence ID" value="GFY96673.1"/>
    <property type="molecule type" value="Genomic_DNA"/>
</dbReference>
<dbReference type="Pfam" id="PF24626">
    <property type="entry name" value="SH3_Tf2-1"/>
    <property type="match status" value="1"/>
</dbReference>
<dbReference type="InterPro" id="IPR056924">
    <property type="entry name" value="SH3_Tf2-1"/>
</dbReference>
<dbReference type="SUPFAM" id="SSF53098">
    <property type="entry name" value="Ribonuclease H-like"/>
    <property type="match status" value="1"/>
</dbReference>
<dbReference type="PANTHER" id="PTHR45835:SF99">
    <property type="entry name" value="CHROMO DOMAIN-CONTAINING PROTEIN-RELATED"/>
    <property type="match status" value="1"/>
</dbReference>
<dbReference type="PROSITE" id="PS50994">
    <property type="entry name" value="INTEGRASE"/>
    <property type="match status" value="1"/>
</dbReference>
<evidence type="ECO:0000259" key="1">
    <source>
        <dbReference type="PROSITE" id="PS50994"/>
    </source>
</evidence>
<dbReference type="InterPro" id="IPR021109">
    <property type="entry name" value="Peptidase_aspartic_dom_sf"/>
</dbReference>
<dbReference type="Gene3D" id="2.40.70.10">
    <property type="entry name" value="Acid Proteases"/>
    <property type="match status" value="1"/>
</dbReference>
<dbReference type="Proteomes" id="UP000585474">
    <property type="component" value="Unassembled WGS sequence"/>
</dbReference>
<dbReference type="CDD" id="cd00303">
    <property type="entry name" value="retropepsin_like"/>
    <property type="match status" value="1"/>
</dbReference>
<dbReference type="InterPro" id="IPR036397">
    <property type="entry name" value="RNaseH_sf"/>
</dbReference>